<feature type="compositionally biased region" description="Pro residues" evidence="1">
    <location>
        <begin position="1"/>
        <end position="11"/>
    </location>
</feature>
<keyword evidence="2" id="KW-1133">Transmembrane helix</keyword>
<dbReference type="EMBL" id="AP008957">
    <property type="protein sequence ID" value="BAH32952.1"/>
    <property type="molecule type" value="Genomic_DNA"/>
</dbReference>
<name>C0ZX67_RHOE4</name>
<evidence type="ECO:0000256" key="1">
    <source>
        <dbReference type="SAM" id="MobiDB-lite"/>
    </source>
</evidence>
<evidence type="ECO:0000313" key="4">
    <source>
        <dbReference type="Proteomes" id="UP000002204"/>
    </source>
</evidence>
<sequence>MLKTPPVPPVSIPSSTQTGKDELMTRAEGLGILAVVLMAIALVIGIVNGRSGVELGIYVALLVLFIGLNGRLAWKRRHGAA</sequence>
<feature type="transmembrane region" description="Helical" evidence="2">
    <location>
        <begin position="55"/>
        <end position="74"/>
    </location>
</feature>
<dbReference type="KEGG" id="rer:RER_22440"/>
<feature type="transmembrane region" description="Helical" evidence="2">
    <location>
        <begin position="30"/>
        <end position="49"/>
    </location>
</feature>
<keyword evidence="2" id="KW-0812">Transmembrane</keyword>
<reference evidence="4" key="1">
    <citation type="submission" date="2005-03" db="EMBL/GenBank/DDBJ databases">
        <title>Comparison of the complete genome sequences of Rhodococcus erythropolis PR4 and Rhodococcus opacus B4.</title>
        <authorList>
            <person name="Takarada H."/>
            <person name="Sekine M."/>
            <person name="Hosoyama A."/>
            <person name="Yamada R."/>
            <person name="Fujisawa T."/>
            <person name="Omata S."/>
            <person name="Shimizu A."/>
            <person name="Tsukatani N."/>
            <person name="Tanikawa S."/>
            <person name="Fujita N."/>
            <person name="Harayama S."/>
        </authorList>
    </citation>
    <scope>NUCLEOTIDE SEQUENCE [LARGE SCALE GENOMIC DNA]</scope>
    <source>
        <strain evidence="4">PR4 / NBRC 100887</strain>
    </source>
</reference>
<proteinExistence type="predicted"/>
<protein>
    <submittedName>
        <fullName evidence="3">Uncharacterized protein</fullName>
    </submittedName>
</protein>
<dbReference type="Proteomes" id="UP000002204">
    <property type="component" value="Chromosome"/>
</dbReference>
<evidence type="ECO:0000256" key="2">
    <source>
        <dbReference type="SAM" id="Phobius"/>
    </source>
</evidence>
<accession>C0ZX67</accession>
<dbReference type="HOGENOM" id="CLU_2571547_0_0_11"/>
<organism evidence="3 4">
    <name type="scientific">Rhodococcus erythropolis (strain PR4 / NBRC 100887)</name>
    <dbReference type="NCBI Taxonomy" id="234621"/>
    <lineage>
        <taxon>Bacteria</taxon>
        <taxon>Bacillati</taxon>
        <taxon>Actinomycetota</taxon>
        <taxon>Actinomycetes</taxon>
        <taxon>Mycobacteriales</taxon>
        <taxon>Nocardiaceae</taxon>
        <taxon>Rhodococcus</taxon>
        <taxon>Rhodococcus erythropolis group</taxon>
    </lineage>
</organism>
<gene>
    <name evidence="3" type="ordered locus">RER_22440</name>
</gene>
<keyword evidence="2" id="KW-0472">Membrane</keyword>
<reference evidence="3 4" key="2">
    <citation type="journal article" date="2006" name="Environ. Microbiol.">
        <title>Sequence analysis of three plasmids harboured in Rhodococcus erythropolis strain PR4.</title>
        <authorList>
            <person name="Sekine M."/>
            <person name="Tanikawa S."/>
            <person name="Omata S."/>
            <person name="Saito M."/>
            <person name="Fujisawa T."/>
            <person name="Tsukatani N."/>
            <person name="Tajima T."/>
            <person name="Sekigawa T."/>
            <person name="Kosugi H."/>
            <person name="Matsuo Y."/>
            <person name="Nishiko R."/>
            <person name="Imamura K."/>
            <person name="Ito M."/>
            <person name="Narita H."/>
            <person name="Tago S."/>
            <person name="Fujita N."/>
            <person name="Harayama S."/>
        </authorList>
    </citation>
    <scope>NUCLEOTIDE SEQUENCE [LARGE SCALE GENOMIC DNA]</scope>
    <source>
        <strain evidence="4">PR4 / NBRC 100887</strain>
    </source>
</reference>
<dbReference type="AlphaFoldDB" id="C0ZX67"/>
<evidence type="ECO:0000313" key="3">
    <source>
        <dbReference type="EMBL" id="BAH32952.1"/>
    </source>
</evidence>
<feature type="region of interest" description="Disordered" evidence="1">
    <location>
        <begin position="1"/>
        <end position="20"/>
    </location>
</feature>